<dbReference type="EMBL" id="KP136319">
    <property type="protein sequence ID" value="AJF98023.1"/>
    <property type="molecule type" value="Genomic_DNA"/>
</dbReference>
<dbReference type="PANTHER" id="PTHR46586">
    <property type="entry name" value="ANKYRIN REPEAT-CONTAINING PROTEIN"/>
    <property type="match status" value="1"/>
</dbReference>
<dbReference type="Gene3D" id="1.25.40.20">
    <property type="entry name" value="Ankyrin repeat-containing domain"/>
    <property type="match status" value="2"/>
</dbReference>
<sequence length="788" mass="85629">MKKKECNKRHWRTAGNKQARSLVWPFVDPAKDKDSNDDSTRIDAVDDVMADNSMNNMHGDNAHAPATDMTICADATDMRASIENGIDSESDKGDVGPRHLPHEVATLVLDRLGAIDAQKCLLDVNVFGLADPRTEAARQRCMRTKKAVLVRRGDMRALCYLAARGTRFHMRHVQVAAAHGHVDAVKWLLAQGVQGTRGCGAIESAAAGGHTNVLSCLLAHDCPRSVHKGTLRAALLTATLYGHRDAANLLSNALDTAPEPMMLLVAALAGDVVVIESLLAAHPHWARLCAHVDFCHLTLEASDQWVPSTWSVFWNHRCARQMVAVGHTLRPRVHAAPFWGRPTTRRLDLVGAACVSGNVDAVRALWAAGAGARDAWCEHLAAWAALGGNSDVLAFVASKRVEIERAGSDDAGPGSMRVSEVLKAAAISRGVGLVQLAWTLFDRPHPHDVHFLWRHGTDLMRFALDNDVVNFAARARLAASGALCDADMAAYLIQHHRDQLADVLSVVRPWRLKSVEAARLLFDHGLVTFTAEDVTRAIIGTRIDVVRYLVDERGLGMAPANRCRPDLLAHVPPTPEPDADGLCRLPSILVHICRQADVGLIGCLLDRCLDPAERAHHVDAVLCASVAFGRSDLFEAMLARRAADPTPRTLIFSTPIYSHPLCRLSRPLFERLVVALGTQGIDFGYCYLLPRIGKRCLPIVDDLCRRGLYDPTTECAHLKDASEHPPALVSRSIRCTVTAVFSRAVIAWLAARGVYLARIGSGSCALCRGSCGATLPSSHIPRAGEEEN</sequence>
<dbReference type="InterPro" id="IPR002110">
    <property type="entry name" value="Ankyrin_rpt"/>
</dbReference>
<dbReference type="SUPFAM" id="SSF48403">
    <property type="entry name" value="Ankyrin repeat"/>
    <property type="match status" value="1"/>
</dbReference>
<dbReference type="Proteomes" id="UP000202511">
    <property type="component" value="Segment"/>
</dbReference>
<organism evidence="1 2">
    <name type="scientific">Pandoravirus inopinatum</name>
    <dbReference type="NCBI Taxonomy" id="1605721"/>
    <lineage>
        <taxon>Viruses</taxon>
        <taxon>Pandoravirus</taxon>
    </lineage>
</organism>
<dbReference type="RefSeq" id="YP_009120258.1">
    <property type="nucleotide sequence ID" value="NC_026440.1"/>
</dbReference>
<dbReference type="GeneID" id="23462940"/>
<reference evidence="1 2" key="1">
    <citation type="journal article" date="2015" name="Parasitol. Res.">
        <title>Viruses in close associations with free-living amoebae.</title>
        <authorList>
            <person name="Scheid P."/>
        </authorList>
    </citation>
    <scope>NUCLEOTIDE SEQUENCE [LARGE SCALE GENOMIC DNA]</scope>
    <source>
        <strain evidence="1">KlaHel</strain>
    </source>
</reference>
<accession>A0A0B5IYQ9</accession>
<dbReference type="PANTHER" id="PTHR46586:SF3">
    <property type="entry name" value="ANKYRIN REPEAT-CONTAINING PROTEIN"/>
    <property type="match status" value="1"/>
</dbReference>
<dbReference type="KEGG" id="vg:23462940"/>
<dbReference type="InterPro" id="IPR052050">
    <property type="entry name" value="SecEffector_AnkRepeat"/>
</dbReference>
<dbReference type="InterPro" id="IPR036770">
    <property type="entry name" value="Ankyrin_rpt-contain_sf"/>
</dbReference>
<evidence type="ECO:0000313" key="2">
    <source>
        <dbReference type="Proteomes" id="UP000202511"/>
    </source>
</evidence>
<name>A0A0B5IYQ9_9VIRU</name>
<proteinExistence type="predicted"/>
<protein>
    <submittedName>
        <fullName evidence="1">Ankyrin repeat protein</fullName>
    </submittedName>
</protein>
<dbReference type="Pfam" id="PF12796">
    <property type="entry name" value="Ank_2"/>
    <property type="match status" value="1"/>
</dbReference>
<evidence type="ECO:0000313" key="1">
    <source>
        <dbReference type="EMBL" id="AJF98023.1"/>
    </source>
</evidence>